<keyword evidence="3" id="KW-1185">Reference proteome</keyword>
<dbReference type="AlphaFoldDB" id="A0A843UBW8"/>
<evidence type="ECO:0000313" key="2">
    <source>
        <dbReference type="EMBL" id="MQL80931.1"/>
    </source>
</evidence>
<evidence type="ECO:0000313" key="3">
    <source>
        <dbReference type="Proteomes" id="UP000652761"/>
    </source>
</evidence>
<feature type="non-terminal residue" evidence="2">
    <location>
        <position position="1"/>
    </location>
</feature>
<proteinExistence type="predicted"/>
<gene>
    <name evidence="2" type="ORF">Taro_013387</name>
</gene>
<reference evidence="2" key="1">
    <citation type="submission" date="2017-07" db="EMBL/GenBank/DDBJ databases">
        <title>Taro Niue Genome Assembly and Annotation.</title>
        <authorList>
            <person name="Atibalentja N."/>
            <person name="Keating K."/>
            <person name="Fields C.J."/>
        </authorList>
    </citation>
    <scope>NUCLEOTIDE SEQUENCE</scope>
    <source>
        <strain evidence="2">Niue_2</strain>
        <tissue evidence="2">Leaf</tissue>
    </source>
</reference>
<organism evidence="2 3">
    <name type="scientific">Colocasia esculenta</name>
    <name type="common">Wild taro</name>
    <name type="synonym">Arum esculentum</name>
    <dbReference type="NCBI Taxonomy" id="4460"/>
    <lineage>
        <taxon>Eukaryota</taxon>
        <taxon>Viridiplantae</taxon>
        <taxon>Streptophyta</taxon>
        <taxon>Embryophyta</taxon>
        <taxon>Tracheophyta</taxon>
        <taxon>Spermatophyta</taxon>
        <taxon>Magnoliopsida</taxon>
        <taxon>Liliopsida</taxon>
        <taxon>Araceae</taxon>
        <taxon>Aroideae</taxon>
        <taxon>Colocasieae</taxon>
        <taxon>Colocasia</taxon>
    </lineage>
</organism>
<sequence>PQMRNVFHKLRMDYDTYSAVATPLRLVYIVSLETPDVEDIPQAENGLRHLFCSSCSFEINLSLLQQSTVGEELGPPAIPLCSWCPSLASHDPNTLGDCRNVVPIASMFGSAWDCNRGVCRLLEDDIPTVTFWFDGWRHGVCRLLEGDMAYVAFPSRRPRRMGCDRGYVAFLKTTYSLSPSGLMDGDMGVCRILNSVGLKPGRPSPSPSLVPLLSPSLSLALSKFPAVLGFLPRVEVAVLRTVSLRSCRGSVHVVRCEEETFLPTRRPQQVRSSSGGGYVAFLKTTYPLSPSGLMDGAMGYVGRLLEGDMAYVAFPSRRPRRMGCDRGYVAFLKTTYPLSPSGLMDAEMGAYSGAEGKTVVRTVACESLEELSWLVWDAEDSLEFYPAQASQSFFSLPRSLRPRNRESSQQRQGARRAEETGR</sequence>
<comment type="caution">
    <text evidence="2">The sequence shown here is derived from an EMBL/GenBank/DDBJ whole genome shotgun (WGS) entry which is preliminary data.</text>
</comment>
<dbReference type="EMBL" id="NMUH01000535">
    <property type="protein sequence ID" value="MQL80931.1"/>
    <property type="molecule type" value="Genomic_DNA"/>
</dbReference>
<accession>A0A843UBW8</accession>
<dbReference type="Proteomes" id="UP000652761">
    <property type="component" value="Unassembled WGS sequence"/>
</dbReference>
<feature type="region of interest" description="Disordered" evidence="1">
    <location>
        <begin position="396"/>
        <end position="422"/>
    </location>
</feature>
<name>A0A843UBW8_COLES</name>
<protein>
    <submittedName>
        <fullName evidence="2">Uncharacterized protein</fullName>
    </submittedName>
</protein>
<evidence type="ECO:0000256" key="1">
    <source>
        <dbReference type="SAM" id="MobiDB-lite"/>
    </source>
</evidence>